<reference evidence="2" key="1">
    <citation type="submission" date="2022-12" db="EMBL/GenBank/DDBJ databases">
        <title>Draft genome assemblies for two species of Escallonia (Escalloniales).</title>
        <authorList>
            <person name="Chanderbali A."/>
            <person name="Dervinis C."/>
            <person name="Anghel I."/>
            <person name="Soltis D."/>
            <person name="Soltis P."/>
            <person name="Zapata F."/>
        </authorList>
    </citation>
    <scope>NUCLEOTIDE SEQUENCE</scope>
    <source>
        <strain evidence="2">UCBG64.0493</strain>
        <tissue evidence="2">Leaf</tissue>
    </source>
</reference>
<dbReference type="AlphaFoldDB" id="A0AA89BPJ8"/>
<accession>A0AA89BPJ8</accession>
<protein>
    <submittedName>
        <fullName evidence="2">Uncharacterized protein</fullName>
    </submittedName>
</protein>
<feature type="region of interest" description="Disordered" evidence="1">
    <location>
        <begin position="69"/>
        <end position="95"/>
    </location>
</feature>
<proteinExistence type="predicted"/>
<organism evidence="2 3">
    <name type="scientific">Escallonia herrerae</name>
    <dbReference type="NCBI Taxonomy" id="1293975"/>
    <lineage>
        <taxon>Eukaryota</taxon>
        <taxon>Viridiplantae</taxon>
        <taxon>Streptophyta</taxon>
        <taxon>Embryophyta</taxon>
        <taxon>Tracheophyta</taxon>
        <taxon>Spermatophyta</taxon>
        <taxon>Magnoliopsida</taxon>
        <taxon>eudicotyledons</taxon>
        <taxon>Gunneridae</taxon>
        <taxon>Pentapetalae</taxon>
        <taxon>asterids</taxon>
        <taxon>campanulids</taxon>
        <taxon>Escalloniales</taxon>
        <taxon>Escalloniaceae</taxon>
        <taxon>Escallonia</taxon>
    </lineage>
</organism>
<dbReference type="Proteomes" id="UP001188597">
    <property type="component" value="Unassembled WGS sequence"/>
</dbReference>
<dbReference type="EMBL" id="JAVXUP010000080">
    <property type="protein sequence ID" value="KAK3039241.1"/>
    <property type="molecule type" value="Genomic_DNA"/>
</dbReference>
<name>A0AA89BPJ8_9ASTE</name>
<keyword evidence="3" id="KW-1185">Reference proteome</keyword>
<gene>
    <name evidence="2" type="ORF">RJ639_027945</name>
</gene>
<comment type="caution">
    <text evidence="2">The sequence shown here is derived from an EMBL/GenBank/DDBJ whole genome shotgun (WGS) entry which is preliminary data.</text>
</comment>
<sequence>MSSSCHLGCRKRAQPDSRLLVGFSDLTDPLAQIPSPHAPVNGVPARFLGLLDASNTSSSEKLAGLEVLLPSDTGEDASGTSSDPRYDPYGNGSEK</sequence>
<evidence type="ECO:0000313" key="2">
    <source>
        <dbReference type="EMBL" id="KAK3039241.1"/>
    </source>
</evidence>
<evidence type="ECO:0000313" key="3">
    <source>
        <dbReference type="Proteomes" id="UP001188597"/>
    </source>
</evidence>
<evidence type="ECO:0000256" key="1">
    <source>
        <dbReference type="SAM" id="MobiDB-lite"/>
    </source>
</evidence>